<dbReference type="Proteomes" id="UP000050482">
    <property type="component" value="Unassembled WGS sequence"/>
</dbReference>
<dbReference type="InterPro" id="IPR052158">
    <property type="entry name" value="INH-QAR"/>
</dbReference>
<name>A0A0P9EWB1_9BACL</name>
<dbReference type="PANTHER" id="PTHR43130:SF3">
    <property type="entry name" value="HTH-TYPE TRANSCRIPTIONAL REGULATOR RV1931C"/>
    <property type="match status" value="1"/>
</dbReference>
<dbReference type="GO" id="GO:0006355">
    <property type="term" value="P:regulation of DNA-templated transcription"/>
    <property type="evidence" value="ECO:0007669"/>
    <property type="project" value="TreeGrafter"/>
</dbReference>
<proteinExistence type="predicted"/>
<evidence type="ECO:0000259" key="1">
    <source>
        <dbReference type="Pfam" id="PF01965"/>
    </source>
</evidence>
<evidence type="ECO:0000313" key="2">
    <source>
        <dbReference type="EMBL" id="KPV43345.1"/>
    </source>
</evidence>
<evidence type="ECO:0000313" key="3">
    <source>
        <dbReference type="Proteomes" id="UP000050482"/>
    </source>
</evidence>
<dbReference type="InterPro" id="IPR029062">
    <property type="entry name" value="Class_I_gatase-like"/>
</dbReference>
<dbReference type="EMBL" id="LJCO01000052">
    <property type="protein sequence ID" value="KPV43345.1"/>
    <property type="molecule type" value="Genomic_DNA"/>
</dbReference>
<dbReference type="Pfam" id="PF01965">
    <property type="entry name" value="DJ-1_PfpI"/>
    <property type="match status" value="1"/>
</dbReference>
<keyword evidence="3" id="KW-1185">Reference proteome</keyword>
<dbReference type="OrthoDB" id="2375193at2"/>
<dbReference type="AlphaFoldDB" id="A0A0P9EWB1"/>
<dbReference type="InterPro" id="IPR002818">
    <property type="entry name" value="DJ-1/PfpI"/>
</dbReference>
<sequence length="177" mass="18882">MKAAFLALPNCEIWQVATLQRLLTERGWSMRTLTIGGQTVCTDGGVRLVPDGDVYNTFPGDFGLLVVAGGTITEQDTRDPSLMRFLRQYDVSGGAIACIGSGAAIVGAAGLLGGLHTAVDSDVVQAFPDAFNHAILTDELVALDGSVTTAHRDAYELFGEVTLELTETYHLARRKQP</sequence>
<protein>
    <recommendedName>
        <fullName evidence="1">DJ-1/PfpI domain-containing protein</fullName>
    </recommendedName>
</protein>
<dbReference type="PANTHER" id="PTHR43130">
    <property type="entry name" value="ARAC-FAMILY TRANSCRIPTIONAL REGULATOR"/>
    <property type="match status" value="1"/>
</dbReference>
<dbReference type="PATRIC" id="fig|471514.4.peg.2400"/>
<dbReference type="Gene3D" id="3.40.50.880">
    <property type="match status" value="1"/>
</dbReference>
<dbReference type="RefSeq" id="WP_054969576.1">
    <property type="nucleotide sequence ID" value="NZ_LJCO01000052.1"/>
</dbReference>
<reference evidence="2 3" key="1">
    <citation type="submission" date="2015-09" db="EMBL/GenBank/DDBJ databases">
        <title>Draft genome sequence of Alicyclobacillus ferrooxydans DSM 22381.</title>
        <authorList>
            <person name="Hemp J."/>
        </authorList>
    </citation>
    <scope>NUCLEOTIDE SEQUENCE [LARGE SCALE GENOMIC DNA]</scope>
    <source>
        <strain evidence="2 3">TC-34</strain>
    </source>
</reference>
<accession>A0A0P9EWB1</accession>
<feature type="domain" description="DJ-1/PfpI" evidence="1">
    <location>
        <begin position="1"/>
        <end position="161"/>
    </location>
</feature>
<gene>
    <name evidence="2" type="ORF">AN477_12900</name>
</gene>
<dbReference type="STRING" id="471514.AN477_12900"/>
<organism evidence="2 3">
    <name type="scientific">Alicyclobacillus ferrooxydans</name>
    <dbReference type="NCBI Taxonomy" id="471514"/>
    <lineage>
        <taxon>Bacteria</taxon>
        <taxon>Bacillati</taxon>
        <taxon>Bacillota</taxon>
        <taxon>Bacilli</taxon>
        <taxon>Bacillales</taxon>
        <taxon>Alicyclobacillaceae</taxon>
        <taxon>Alicyclobacillus</taxon>
    </lineage>
</organism>
<dbReference type="SUPFAM" id="SSF52317">
    <property type="entry name" value="Class I glutamine amidotransferase-like"/>
    <property type="match status" value="1"/>
</dbReference>
<comment type="caution">
    <text evidence="2">The sequence shown here is derived from an EMBL/GenBank/DDBJ whole genome shotgun (WGS) entry which is preliminary data.</text>
</comment>